<proteinExistence type="inferred from homology"/>
<feature type="transmembrane region" description="Helical" evidence="6">
    <location>
        <begin position="75"/>
        <end position="96"/>
    </location>
</feature>
<protein>
    <recommendedName>
        <fullName evidence="9">BAX inhibitor (BI)-1/YccA family protein</fullName>
    </recommendedName>
</protein>
<evidence type="ECO:0008006" key="9">
    <source>
        <dbReference type="Google" id="ProtNLM"/>
    </source>
</evidence>
<organism evidence="7 8">
    <name type="scientific">candidate division TM6 bacterium JCVI TM6SC1</name>
    <dbReference type="NCBI Taxonomy" id="1306947"/>
    <lineage>
        <taxon>Bacteria</taxon>
        <taxon>Candidatus Babelota</taxon>
        <taxon>Vermiphilus</taxon>
    </lineage>
</organism>
<evidence type="ECO:0000256" key="2">
    <source>
        <dbReference type="ARBA" id="ARBA00010350"/>
    </source>
</evidence>
<dbReference type="EMBL" id="ARQD01000002">
    <property type="protein sequence ID" value="KIX85349.1"/>
    <property type="molecule type" value="Genomic_DNA"/>
</dbReference>
<evidence type="ECO:0000256" key="6">
    <source>
        <dbReference type="RuleBase" id="RU004379"/>
    </source>
</evidence>
<dbReference type="eggNOG" id="COG0670">
    <property type="taxonomic scope" value="Bacteria"/>
</dbReference>
<feature type="transmembrane region" description="Helical" evidence="6">
    <location>
        <begin position="158"/>
        <end position="176"/>
    </location>
</feature>
<keyword evidence="5 6" id="KW-0472">Membrane</keyword>
<keyword evidence="3 6" id="KW-0812">Transmembrane</keyword>
<feature type="transmembrane region" description="Helical" evidence="6">
    <location>
        <begin position="133"/>
        <end position="152"/>
    </location>
</feature>
<reference evidence="7 8" key="1">
    <citation type="journal article" date="2013" name="Proc. Natl. Acad. Sci. U.S.A.">
        <title>Candidate phylum TM6 genome recovered from a hospital sink biofilm provides genomic insights into this uncultivated phylum.</title>
        <authorList>
            <person name="McLean J.S."/>
            <person name="Lombardo M.J."/>
            <person name="Badger J.H."/>
            <person name="Edlund A."/>
            <person name="Novotny M."/>
            <person name="Yee-Greenbaum J."/>
            <person name="Vyahhi N."/>
            <person name="Hall A.P."/>
            <person name="Yang Y."/>
            <person name="Dupont C.L."/>
            <person name="Ziegler M.G."/>
            <person name="Chitsaz H."/>
            <person name="Allen A.E."/>
            <person name="Yooseph S."/>
            <person name="Tesler G."/>
            <person name="Pevzner P.A."/>
            <person name="Friedman R.M."/>
            <person name="Nealson K.H."/>
            <person name="Venter J.C."/>
            <person name="Lasken R.S."/>
        </authorList>
    </citation>
    <scope>NUCLEOTIDE SEQUENCE [LARGE SCALE GENOMIC DNA]</scope>
    <source>
        <strain evidence="7 8">TM6SC1</strain>
    </source>
</reference>
<sequence length="224" mass="24793">MLSSNTISNLMYRVYGWMSMALAMTAATAYYVAHQPQLLMAIFSSPAITVTLALLQFGLVIGLSMLLPRISFTTALVMFVAYAVVTGLFLSSIFILYTYSSIYTTFLITGGMFGVMSLYGYFTKSDLTGLGNILFMALIGLIISTVVNIFVQSSGFETLLSAFGVIIFTLLTAYDVQRIKRIAMGMLANETALSQIALFGALQLYLDFINLFLYLLRFMGRRRN</sequence>
<feature type="transmembrane region" description="Helical" evidence="6">
    <location>
        <begin position="38"/>
        <end position="63"/>
    </location>
</feature>
<comment type="subcellular location">
    <subcellularLocation>
        <location evidence="1">Membrane</location>
        <topology evidence="1">Multi-pass membrane protein</topology>
    </subcellularLocation>
</comment>
<evidence type="ECO:0000256" key="4">
    <source>
        <dbReference type="ARBA" id="ARBA00022989"/>
    </source>
</evidence>
<feature type="transmembrane region" description="Helical" evidence="6">
    <location>
        <begin position="12"/>
        <end position="32"/>
    </location>
</feature>
<evidence type="ECO:0000313" key="8">
    <source>
        <dbReference type="Proteomes" id="UP000032214"/>
    </source>
</evidence>
<accession>A0A0D2GPP2</accession>
<name>A0A0D2GPP2_9BACT</name>
<dbReference type="GO" id="GO:0005886">
    <property type="term" value="C:plasma membrane"/>
    <property type="evidence" value="ECO:0007669"/>
    <property type="project" value="TreeGrafter"/>
</dbReference>
<keyword evidence="8" id="KW-1185">Reference proteome</keyword>
<dbReference type="InterPro" id="IPR006214">
    <property type="entry name" value="Bax_inhibitor_1-related"/>
</dbReference>
<evidence type="ECO:0000256" key="1">
    <source>
        <dbReference type="ARBA" id="ARBA00004141"/>
    </source>
</evidence>
<comment type="similarity">
    <text evidence="2 6">Belongs to the BI1 family.</text>
</comment>
<feature type="transmembrane region" description="Helical" evidence="6">
    <location>
        <begin position="102"/>
        <end position="121"/>
    </location>
</feature>
<evidence type="ECO:0000256" key="5">
    <source>
        <dbReference type="ARBA" id="ARBA00023136"/>
    </source>
</evidence>
<evidence type="ECO:0000256" key="3">
    <source>
        <dbReference type="ARBA" id="ARBA00022692"/>
    </source>
</evidence>
<dbReference type="AlphaFoldDB" id="A0A0D2GPP2"/>
<evidence type="ECO:0000313" key="7">
    <source>
        <dbReference type="EMBL" id="KIX85349.1"/>
    </source>
</evidence>
<dbReference type="CDD" id="cd10432">
    <property type="entry name" value="BI-1-like_bacterial"/>
    <property type="match status" value="1"/>
</dbReference>
<feature type="transmembrane region" description="Helical" evidence="6">
    <location>
        <begin position="196"/>
        <end position="216"/>
    </location>
</feature>
<gene>
    <name evidence="7" type="ORF">J120_02495</name>
</gene>
<comment type="caution">
    <text evidence="7">The sequence shown here is derived from an EMBL/GenBank/DDBJ whole genome shotgun (WGS) entry which is preliminary data.</text>
</comment>
<dbReference type="PANTHER" id="PTHR23291">
    <property type="entry name" value="BAX INHIBITOR-RELATED"/>
    <property type="match status" value="1"/>
</dbReference>
<dbReference type="PANTHER" id="PTHR23291:SF50">
    <property type="entry name" value="PROTEIN LIFEGUARD 4"/>
    <property type="match status" value="1"/>
</dbReference>
<dbReference type="Proteomes" id="UP000032214">
    <property type="component" value="Unassembled WGS sequence"/>
</dbReference>
<dbReference type="Pfam" id="PF01027">
    <property type="entry name" value="Bax1-I"/>
    <property type="match status" value="1"/>
</dbReference>
<keyword evidence="4 6" id="KW-1133">Transmembrane helix</keyword>
<dbReference type="STRING" id="1306947.J120_02495"/>